<dbReference type="GO" id="GO:0051536">
    <property type="term" value="F:iron-sulfur cluster binding"/>
    <property type="evidence" value="ECO:0007669"/>
    <property type="project" value="InterPro"/>
</dbReference>
<dbReference type="Gene3D" id="3.60.9.10">
    <property type="entry name" value="Aldehyde ferredoxin oxidoreductase, N-terminal domain"/>
    <property type="match status" value="1"/>
</dbReference>
<accession>A0A932G202</accession>
<dbReference type="InterPro" id="IPR013983">
    <property type="entry name" value="Ald_Fedxn_OxRdtase_N"/>
</dbReference>
<dbReference type="SUPFAM" id="SSF56228">
    <property type="entry name" value="Aldehyde ferredoxin oxidoreductase, N-terminal domain"/>
    <property type="match status" value="1"/>
</dbReference>
<dbReference type="Proteomes" id="UP000769766">
    <property type="component" value="Unassembled WGS sequence"/>
</dbReference>
<feature type="non-terminal residue" evidence="2">
    <location>
        <position position="97"/>
    </location>
</feature>
<dbReference type="AlphaFoldDB" id="A0A932G202"/>
<evidence type="ECO:0000259" key="1">
    <source>
        <dbReference type="Pfam" id="PF02730"/>
    </source>
</evidence>
<sequence>MYGWIGTLLQVDLSQESVTKEALSPDFARSFLGGMGFALKRIFDELDPQGLREDPFGPQNLVCVIPWTFCGTLVPGSSRLQVAVSMNTCTGVYQDGN</sequence>
<evidence type="ECO:0000313" key="3">
    <source>
        <dbReference type="Proteomes" id="UP000769766"/>
    </source>
</evidence>
<dbReference type="EMBL" id="JACPRF010000394">
    <property type="protein sequence ID" value="MBI2877780.1"/>
    <property type="molecule type" value="Genomic_DNA"/>
</dbReference>
<proteinExistence type="predicted"/>
<comment type="caution">
    <text evidence="2">The sequence shown here is derived from an EMBL/GenBank/DDBJ whole genome shotgun (WGS) entry which is preliminary data.</text>
</comment>
<feature type="domain" description="Aldehyde ferredoxin oxidoreductase N-terminal" evidence="1">
    <location>
        <begin position="7"/>
        <end position="95"/>
    </location>
</feature>
<reference evidence="2" key="1">
    <citation type="submission" date="2020-07" db="EMBL/GenBank/DDBJ databases">
        <title>Huge and variable diversity of episymbiotic CPR bacteria and DPANN archaea in groundwater ecosystems.</title>
        <authorList>
            <person name="He C.Y."/>
            <person name="Keren R."/>
            <person name="Whittaker M."/>
            <person name="Farag I.F."/>
            <person name="Doudna J."/>
            <person name="Cate J.H.D."/>
            <person name="Banfield J.F."/>
        </authorList>
    </citation>
    <scope>NUCLEOTIDE SEQUENCE</scope>
    <source>
        <strain evidence="2">NC_groundwater_672_Ag_B-0.1um_62_36</strain>
    </source>
</reference>
<dbReference type="GO" id="GO:0016625">
    <property type="term" value="F:oxidoreductase activity, acting on the aldehyde or oxo group of donors, iron-sulfur protein as acceptor"/>
    <property type="evidence" value="ECO:0007669"/>
    <property type="project" value="InterPro"/>
</dbReference>
<protein>
    <submittedName>
        <fullName evidence="2">Aldehyde ferredoxin oxidoreductase</fullName>
    </submittedName>
</protein>
<dbReference type="PANTHER" id="PTHR30038:SF0">
    <property type="entry name" value="TUNGSTEN-CONTAINING ALDEHYDE FERREDOXIN OXIDOREDUCTASE"/>
    <property type="match status" value="1"/>
</dbReference>
<dbReference type="Pfam" id="PF02730">
    <property type="entry name" value="AFOR_N"/>
    <property type="match status" value="1"/>
</dbReference>
<dbReference type="InterPro" id="IPR036503">
    <property type="entry name" value="Ald_Fedxn_OxRdtase_N_sf"/>
</dbReference>
<dbReference type="PANTHER" id="PTHR30038">
    <property type="entry name" value="ALDEHYDE FERREDOXIN OXIDOREDUCTASE"/>
    <property type="match status" value="1"/>
</dbReference>
<organism evidence="2 3">
    <name type="scientific">Tectimicrobiota bacterium</name>
    <dbReference type="NCBI Taxonomy" id="2528274"/>
    <lineage>
        <taxon>Bacteria</taxon>
        <taxon>Pseudomonadati</taxon>
        <taxon>Nitrospinota/Tectimicrobiota group</taxon>
        <taxon>Candidatus Tectimicrobiota</taxon>
    </lineage>
</organism>
<evidence type="ECO:0000313" key="2">
    <source>
        <dbReference type="EMBL" id="MBI2877780.1"/>
    </source>
</evidence>
<dbReference type="InterPro" id="IPR051919">
    <property type="entry name" value="W-dependent_AOR"/>
</dbReference>
<gene>
    <name evidence="2" type="ORF">HYY20_12975</name>
</gene>
<name>A0A932G202_UNCTE</name>